<proteinExistence type="predicted"/>
<evidence type="ECO:0000313" key="3">
    <source>
        <dbReference type="Proteomes" id="UP000567885"/>
    </source>
</evidence>
<protein>
    <submittedName>
        <fullName evidence="2">Uncharacterized protein</fullName>
    </submittedName>
</protein>
<name>A0A8H5STV7_FUSHE</name>
<dbReference type="AlphaFoldDB" id="A0A8H5STV7"/>
<dbReference type="Proteomes" id="UP000567885">
    <property type="component" value="Unassembled WGS sequence"/>
</dbReference>
<dbReference type="OrthoDB" id="10322492at2759"/>
<reference evidence="2 3" key="1">
    <citation type="submission" date="2020-05" db="EMBL/GenBank/DDBJ databases">
        <title>Identification and distribution of gene clusters putatively required for synthesis of sphingolipid metabolism inhibitors in phylogenetically diverse species of the filamentous fungus Fusarium.</title>
        <authorList>
            <person name="Kim H.-S."/>
            <person name="Busman M."/>
            <person name="Brown D.W."/>
            <person name="Divon H."/>
            <person name="Uhlig S."/>
            <person name="Proctor R.H."/>
        </authorList>
    </citation>
    <scope>NUCLEOTIDE SEQUENCE [LARGE SCALE GENOMIC DNA]</scope>
    <source>
        <strain evidence="2 3">NRRL 20693</strain>
    </source>
</reference>
<dbReference type="EMBL" id="JAAGWQ010000207">
    <property type="protein sequence ID" value="KAF5659830.1"/>
    <property type="molecule type" value="Genomic_DNA"/>
</dbReference>
<feature type="region of interest" description="Disordered" evidence="1">
    <location>
        <begin position="62"/>
        <end position="82"/>
    </location>
</feature>
<evidence type="ECO:0000256" key="1">
    <source>
        <dbReference type="SAM" id="MobiDB-lite"/>
    </source>
</evidence>
<comment type="caution">
    <text evidence="2">The sequence shown here is derived from an EMBL/GenBank/DDBJ whole genome shotgun (WGS) entry which is preliminary data.</text>
</comment>
<accession>A0A8H5STV7</accession>
<organism evidence="2 3">
    <name type="scientific">Fusarium heterosporum</name>
    <dbReference type="NCBI Taxonomy" id="42747"/>
    <lineage>
        <taxon>Eukaryota</taxon>
        <taxon>Fungi</taxon>
        <taxon>Dikarya</taxon>
        <taxon>Ascomycota</taxon>
        <taxon>Pezizomycotina</taxon>
        <taxon>Sordariomycetes</taxon>
        <taxon>Hypocreomycetidae</taxon>
        <taxon>Hypocreales</taxon>
        <taxon>Nectriaceae</taxon>
        <taxon>Fusarium</taxon>
        <taxon>Fusarium heterosporum species complex</taxon>
    </lineage>
</organism>
<keyword evidence="3" id="KW-1185">Reference proteome</keyword>
<gene>
    <name evidence="2" type="ORF">FHETE_9260</name>
</gene>
<sequence>MASQVTFQKNVVGSKKLAGGYTTWQLIPAGPRVNVGEDSKDITGQFTNLQCANQEGKIDKYAPNKDHDFQPGEPIQLSGPDASNTVTFSGKLSGDSVWALVLEK</sequence>
<evidence type="ECO:0000313" key="2">
    <source>
        <dbReference type="EMBL" id="KAF5659830.1"/>
    </source>
</evidence>